<dbReference type="AlphaFoldDB" id="A0A4U0QVP5"/>
<reference evidence="2 3" key="1">
    <citation type="submission" date="2019-04" db="EMBL/GenBank/DDBJ databases">
        <authorList>
            <person name="Li J."/>
        </authorList>
    </citation>
    <scope>NUCLEOTIDE SEQUENCE [LARGE SCALE GENOMIC DNA]</scope>
    <source>
        <strain evidence="2 3">CCTCC AB2016182</strain>
    </source>
</reference>
<dbReference type="EMBL" id="SUNH01000008">
    <property type="protein sequence ID" value="TJZ85592.1"/>
    <property type="molecule type" value="Genomic_DNA"/>
</dbReference>
<dbReference type="Gene3D" id="2.30.110.10">
    <property type="entry name" value="Electron Transport, Fmn-binding Protein, Chain A"/>
    <property type="match status" value="1"/>
</dbReference>
<accession>A0A4U0QVP5</accession>
<dbReference type="InterPro" id="IPR011576">
    <property type="entry name" value="Pyridox_Oxase_N"/>
</dbReference>
<dbReference type="Proteomes" id="UP000306223">
    <property type="component" value="Unassembled WGS sequence"/>
</dbReference>
<dbReference type="OrthoDB" id="9790331at2"/>
<dbReference type="PANTHER" id="PTHR42815:SF2">
    <property type="entry name" value="FAD-BINDING, PUTATIVE (AFU_ORTHOLOGUE AFUA_6G07600)-RELATED"/>
    <property type="match status" value="1"/>
</dbReference>
<dbReference type="SUPFAM" id="SSF50475">
    <property type="entry name" value="FMN-binding split barrel"/>
    <property type="match status" value="1"/>
</dbReference>
<evidence type="ECO:0000313" key="2">
    <source>
        <dbReference type="EMBL" id="TJZ85592.1"/>
    </source>
</evidence>
<comment type="caution">
    <text evidence="2">The sequence shown here is derived from an EMBL/GenBank/DDBJ whole genome shotgun (WGS) entry which is preliminary data.</text>
</comment>
<dbReference type="RefSeq" id="WP_136856029.1">
    <property type="nucleotide sequence ID" value="NZ_SUNH01000008.1"/>
</dbReference>
<keyword evidence="3" id="KW-1185">Reference proteome</keyword>
<feature type="domain" description="Pyridoxamine 5'-phosphate oxidase N-terminal" evidence="1">
    <location>
        <begin position="37"/>
        <end position="158"/>
    </location>
</feature>
<dbReference type="InterPro" id="IPR012349">
    <property type="entry name" value="Split_barrel_FMN-bd"/>
</dbReference>
<evidence type="ECO:0000313" key="3">
    <source>
        <dbReference type="Proteomes" id="UP000306223"/>
    </source>
</evidence>
<sequence>MTDTRLKPEFLVRDEAALRALFPKVHDLALRKCLDRLDPHARDFIARAPFLCIGTQTPDGMADVSPRGDPPGFVTVLDDKTLLIPDRPGNNRLDSLSNLIANPVVGLLFLIPGFDETLRVNGRAALTRDPNLLRMMAVNDRAPRLAIAVTVDEVFLHCAKALRRSRLWDPAHHQDRAQMPTLTRIILDQTAAPPQDPAEMARLDAGLEQAYRDSMY</sequence>
<dbReference type="PANTHER" id="PTHR42815">
    <property type="entry name" value="FAD-BINDING, PUTATIVE (AFU_ORTHOLOGUE AFUA_6G07600)-RELATED"/>
    <property type="match status" value="1"/>
</dbReference>
<gene>
    <name evidence="2" type="ORF">FA740_06820</name>
</gene>
<dbReference type="NCBIfam" id="TIGR04025">
    <property type="entry name" value="PPOX_FMN_DR2398"/>
    <property type="match status" value="1"/>
</dbReference>
<proteinExistence type="predicted"/>
<dbReference type="Pfam" id="PF01243">
    <property type="entry name" value="PNPOx_N"/>
    <property type="match status" value="1"/>
</dbReference>
<protein>
    <submittedName>
        <fullName evidence="2">Pyridoxamine 5'-phosphate oxidase family protein</fullName>
    </submittedName>
</protein>
<dbReference type="InterPro" id="IPR024029">
    <property type="entry name" value="Pyridox_Oxase_FMN-dep"/>
</dbReference>
<organism evidence="2 3">
    <name type="scientific">Paracoccus hibiscisoli</name>
    <dbReference type="NCBI Taxonomy" id="2023261"/>
    <lineage>
        <taxon>Bacteria</taxon>
        <taxon>Pseudomonadati</taxon>
        <taxon>Pseudomonadota</taxon>
        <taxon>Alphaproteobacteria</taxon>
        <taxon>Rhodobacterales</taxon>
        <taxon>Paracoccaceae</taxon>
        <taxon>Paracoccus</taxon>
    </lineage>
</organism>
<evidence type="ECO:0000259" key="1">
    <source>
        <dbReference type="Pfam" id="PF01243"/>
    </source>
</evidence>
<name>A0A4U0QVP5_9RHOB</name>